<dbReference type="CDD" id="cd07713">
    <property type="entry name" value="DHPS-like_MBL-fold"/>
    <property type="match status" value="1"/>
</dbReference>
<dbReference type="InterPro" id="IPR036866">
    <property type="entry name" value="RibonucZ/Hydroxyglut_hydro"/>
</dbReference>
<name>A0A1I0RSM6_9FIRM</name>
<dbReference type="SUPFAM" id="SSF56281">
    <property type="entry name" value="Metallo-hydrolase/oxidoreductase"/>
    <property type="match status" value="1"/>
</dbReference>
<protein>
    <submittedName>
        <fullName evidence="2">7,8-dihydropterin-6-yl-methyl-4-(Beta-D-ribofuranosyl)aminobenzene 5'-phosphate synthase</fullName>
    </submittedName>
</protein>
<dbReference type="GO" id="GO:0016740">
    <property type="term" value="F:transferase activity"/>
    <property type="evidence" value="ECO:0007669"/>
    <property type="project" value="TreeGrafter"/>
</dbReference>
<evidence type="ECO:0000313" key="2">
    <source>
        <dbReference type="EMBL" id="SEW44316.1"/>
    </source>
</evidence>
<feature type="domain" description="Metallo-beta-lactamase" evidence="1">
    <location>
        <begin position="23"/>
        <end position="86"/>
    </location>
</feature>
<dbReference type="Pfam" id="PF00753">
    <property type="entry name" value="Lactamase_B"/>
    <property type="match status" value="1"/>
</dbReference>
<accession>A0A1I0RSM6</accession>
<dbReference type="EMBL" id="FOJI01000022">
    <property type="protein sequence ID" value="SEW44316.1"/>
    <property type="molecule type" value="Genomic_DNA"/>
</dbReference>
<gene>
    <name evidence="2" type="ORF">SAMN05421659_12231</name>
</gene>
<dbReference type="Gene3D" id="3.60.15.10">
    <property type="entry name" value="Ribonuclease Z/Hydroxyacylglutathione hydrolase-like"/>
    <property type="match status" value="1"/>
</dbReference>
<evidence type="ECO:0000259" key="1">
    <source>
        <dbReference type="Pfam" id="PF00753"/>
    </source>
</evidence>
<proteinExistence type="predicted"/>
<dbReference type="RefSeq" id="WP_092457641.1">
    <property type="nucleotide sequence ID" value="NZ_FOJI01000022.1"/>
</dbReference>
<dbReference type="Proteomes" id="UP000199701">
    <property type="component" value="Unassembled WGS sequence"/>
</dbReference>
<sequence>MKATVVVDNISKENISGEWGLCINIEYGEKNILLDTGASGLFLENARRLGVNIQNTDYAILSHAHYDHADGMKYFFKTNDKAKFYLRYGCKENCYMKKWIFHKYIGIPKNVLNEYNERIVYVKGDYTLFPGASLIPHKTDRLSEIGKKNMMYIRSEKGWKPDDFSHEQSLVLETSSGIVIFNSCSHGGADNIINEVAATFPGKRIKALVGGFHIYNKSKTEVRELARRIRMTGVEAIYTGHCTGKRSFDILQEELGEMVHQLYVGLVIDFESENIS</sequence>
<dbReference type="InterPro" id="IPR052926">
    <property type="entry name" value="Metallo-beta-lactamase_dom"/>
</dbReference>
<dbReference type="STRING" id="99656.SAMN05421659_12231"/>
<dbReference type="AlphaFoldDB" id="A0A1I0RSM6"/>
<dbReference type="InterPro" id="IPR001279">
    <property type="entry name" value="Metallo-B-lactamas"/>
</dbReference>
<dbReference type="InterPro" id="IPR041712">
    <property type="entry name" value="DHPS-like_MBL-fold"/>
</dbReference>
<evidence type="ECO:0000313" key="3">
    <source>
        <dbReference type="Proteomes" id="UP000199701"/>
    </source>
</evidence>
<keyword evidence="3" id="KW-1185">Reference proteome</keyword>
<dbReference type="PANTHER" id="PTHR13754:SF13">
    <property type="entry name" value="METALLO-BETA-LACTAMASE SUPERFAMILY PROTEIN (AFU_ORTHOLOGUE AFUA_3G07630)"/>
    <property type="match status" value="1"/>
</dbReference>
<reference evidence="2 3" key="1">
    <citation type="submission" date="2016-10" db="EMBL/GenBank/DDBJ databases">
        <authorList>
            <person name="de Groot N.N."/>
        </authorList>
    </citation>
    <scope>NUCLEOTIDE SEQUENCE [LARGE SCALE GENOMIC DNA]</scope>
    <source>
        <strain evidence="2 3">DSM 9179</strain>
    </source>
</reference>
<organism evidence="2 3">
    <name type="scientific">[Clostridium] fimetarium</name>
    <dbReference type="NCBI Taxonomy" id="99656"/>
    <lineage>
        <taxon>Bacteria</taxon>
        <taxon>Bacillati</taxon>
        <taxon>Bacillota</taxon>
        <taxon>Clostridia</taxon>
        <taxon>Lachnospirales</taxon>
        <taxon>Lachnospiraceae</taxon>
    </lineage>
</organism>
<dbReference type="PANTHER" id="PTHR13754">
    <property type="entry name" value="METALLO-BETA-LACTAMASE SUPERFAMILY PROTEIN"/>
    <property type="match status" value="1"/>
</dbReference>
<dbReference type="OrthoDB" id="9803916at2"/>